<keyword evidence="4" id="KW-1185">Reference proteome</keyword>
<dbReference type="InterPro" id="IPR052761">
    <property type="entry name" value="Fungal_Detox/Toxin_TFs"/>
</dbReference>
<comment type="caution">
    <text evidence="3">The sequence shown here is derived from an EMBL/GenBank/DDBJ whole genome shotgun (WGS) entry which is preliminary data.</text>
</comment>
<sequence length="617" mass="70019">MQEHSDKQVHLTNVEVITERENNPQVNSNTQNEANLGANHVKEVGDQDADHTESVLVPYHAGEAEGLDFIVDICAPDRPVKGSTYIIKRTVHQREHLSEARDGTRSSLPPATICDELIHHFFNLVYPFLPVIDAGSFLTQYKQDLSSISSLLLWSLFFSAASYVRLDAIKPHGFKSRKSFKEYCYQHAKAIYDAQTESDKTSIISSAILLAFWYVDLEDLDGCSHWLGIAINLCHGVGLHREPYYARVPDSPFPPSRLSLWRRIWWSCYYRDAWIAYAFGRPMRLHLDDSDLEMPQAADIMVDVKDLSLDLRDKYLPPDFDRLATLWITLLHLSIKLEHILLFHYRPRRPPLSLTQLELDYNEIMELCSTLPADNSSLGQLTFLHVGHLKCYFNAVIIALHRGYILATPHHLPPEDRRQLKQIAIQRSKDAAAGTTATLNALVMRDMIDASLNMLISSMMPAMQIHFYEIAKSQNLARQHASHNLNLHMMILSHLKETFWAAEIIHKLFDDVLKALESRASGAKPNRNTEKILANPTSMSQPSQYGESFVDPSMVLGSPSTSISPTTFEELFTTFSQFDNLQCLFNFEGGAATSWDLQPSLDMDASCSSENLNFERP</sequence>
<dbReference type="RefSeq" id="XP_064708740.1">
    <property type="nucleotide sequence ID" value="XM_064855151.1"/>
</dbReference>
<dbReference type="PANTHER" id="PTHR47425">
    <property type="entry name" value="FARB-RELATED"/>
    <property type="match status" value="1"/>
</dbReference>
<evidence type="ECO:0000256" key="1">
    <source>
        <dbReference type="ARBA" id="ARBA00023242"/>
    </source>
</evidence>
<gene>
    <name evidence="3" type="ORF">LTR84_011622</name>
</gene>
<dbReference type="Proteomes" id="UP001358417">
    <property type="component" value="Unassembled WGS sequence"/>
</dbReference>
<dbReference type="EMBL" id="JAVRRD010000006">
    <property type="protein sequence ID" value="KAK5057622.1"/>
    <property type="molecule type" value="Genomic_DNA"/>
</dbReference>
<dbReference type="CDD" id="cd12148">
    <property type="entry name" value="fungal_TF_MHR"/>
    <property type="match status" value="1"/>
</dbReference>
<dbReference type="GO" id="GO:0006351">
    <property type="term" value="P:DNA-templated transcription"/>
    <property type="evidence" value="ECO:0007669"/>
    <property type="project" value="InterPro"/>
</dbReference>
<organism evidence="3 4">
    <name type="scientific">Exophiala bonariae</name>
    <dbReference type="NCBI Taxonomy" id="1690606"/>
    <lineage>
        <taxon>Eukaryota</taxon>
        <taxon>Fungi</taxon>
        <taxon>Dikarya</taxon>
        <taxon>Ascomycota</taxon>
        <taxon>Pezizomycotina</taxon>
        <taxon>Eurotiomycetes</taxon>
        <taxon>Chaetothyriomycetidae</taxon>
        <taxon>Chaetothyriales</taxon>
        <taxon>Herpotrichiellaceae</taxon>
        <taxon>Exophiala</taxon>
    </lineage>
</organism>
<evidence type="ECO:0000259" key="2">
    <source>
        <dbReference type="SMART" id="SM00906"/>
    </source>
</evidence>
<dbReference type="InterPro" id="IPR007219">
    <property type="entry name" value="XnlR_reg_dom"/>
</dbReference>
<evidence type="ECO:0000313" key="4">
    <source>
        <dbReference type="Proteomes" id="UP001358417"/>
    </source>
</evidence>
<dbReference type="AlphaFoldDB" id="A0AAV9NGI3"/>
<dbReference type="Pfam" id="PF04082">
    <property type="entry name" value="Fungal_trans"/>
    <property type="match status" value="1"/>
</dbReference>
<dbReference type="GO" id="GO:0003677">
    <property type="term" value="F:DNA binding"/>
    <property type="evidence" value="ECO:0007669"/>
    <property type="project" value="InterPro"/>
</dbReference>
<protein>
    <recommendedName>
        <fullName evidence="2">Xylanolytic transcriptional activator regulatory domain-containing protein</fullName>
    </recommendedName>
</protein>
<dbReference type="PANTHER" id="PTHR47425:SF3">
    <property type="entry name" value="ZN(II)2CYS6 TRANSCRIPTION FACTOR (EUROFUNG)"/>
    <property type="match status" value="1"/>
</dbReference>
<dbReference type="SMART" id="SM00906">
    <property type="entry name" value="Fungal_trans"/>
    <property type="match status" value="1"/>
</dbReference>
<proteinExistence type="predicted"/>
<name>A0AAV9NGI3_9EURO</name>
<reference evidence="3 4" key="1">
    <citation type="submission" date="2023-08" db="EMBL/GenBank/DDBJ databases">
        <title>Black Yeasts Isolated from many extreme environments.</title>
        <authorList>
            <person name="Coleine C."/>
            <person name="Stajich J.E."/>
            <person name="Selbmann L."/>
        </authorList>
    </citation>
    <scope>NUCLEOTIDE SEQUENCE [LARGE SCALE GENOMIC DNA]</scope>
    <source>
        <strain evidence="3 4">CCFEE 5792</strain>
    </source>
</reference>
<dbReference type="GeneID" id="89979772"/>
<dbReference type="GO" id="GO:0008270">
    <property type="term" value="F:zinc ion binding"/>
    <property type="evidence" value="ECO:0007669"/>
    <property type="project" value="InterPro"/>
</dbReference>
<feature type="domain" description="Xylanolytic transcriptional activator regulatory" evidence="2">
    <location>
        <begin position="223"/>
        <end position="301"/>
    </location>
</feature>
<keyword evidence="1" id="KW-0539">Nucleus</keyword>
<accession>A0AAV9NGI3</accession>
<evidence type="ECO:0000313" key="3">
    <source>
        <dbReference type="EMBL" id="KAK5057622.1"/>
    </source>
</evidence>